<name>A0A9P6DEZ4_9AGAM</name>
<evidence type="ECO:0000313" key="3">
    <source>
        <dbReference type="Proteomes" id="UP000886523"/>
    </source>
</evidence>
<dbReference type="EMBL" id="MU129390">
    <property type="protein sequence ID" value="KAF9503301.1"/>
    <property type="molecule type" value="Genomic_DNA"/>
</dbReference>
<dbReference type="Proteomes" id="UP000886523">
    <property type="component" value="Unassembled WGS sequence"/>
</dbReference>
<proteinExistence type="predicted"/>
<keyword evidence="3" id="KW-1185">Reference proteome</keyword>
<gene>
    <name evidence="2" type="ORF">BS47DRAFT_836384</name>
</gene>
<feature type="region of interest" description="Disordered" evidence="1">
    <location>
        <begin position="98"/>
        <end position="118"/>
    </location>
</feature>
<comment type="caution">
    <text evidence="2">The sequence shown here is derived from an EMBL/GenBank/DDBJ whole genome shotgun (WGS) entry which is preliminary data.</text>
</comment>
<dbReference type="AlphaFoldDB" id="A0A9P6DEZ4"/>
<accession>A0A9P6DEZ4</accession>
<reference evidence="2" key="1">
    <citation type="journal article" date="2020" name="Nat. Commun.">
        <title>Large-scale genome sequencing of mycorrhizal fungi provides insights into the early evolution of symbiotic traits.</title>
        <authorList>
            <person name="Miyauchi S."/>
            <person name="Kiss E."/>
            <person name="Kuo A."/>
            <person name="Drula E."/>
            <person name="Kohler A."/>
            <person name="Sanchez-Garcia M."/>
            <person name="Morin E."/>
            <person name="Andreopoulos B."/>
            <person name="Barry K.W."/>
            <person name="Bonito G."/>
            <person name="Buee M."/>
            <person name="Carver A."/>
            <person name="Chen C."/>
            <person name="Cichocki N."/>
            <person name="Clum A."/>
            <person name="Culley D."/>
            <person name="Crous P.W."/>
            <person name="Fauchery L."/>
            <person name="Girlanda M."/>
            <person name="Hayes R.D."/>
            <person name="Keri Z."/>
            <person name="LaButti K."/>
            <person name="Lipzen A."/>
            <person name="Lombard V."/>
            <person name="Magnuson J."/>
            <person name="Maillard F."/>
            <person name="Murat C."/>
            <person name="Nolan M."/>
            <person name="Ohm R.A."/>
            <person name="Pangilinan J."/>
            <person name="Pereira M.F."/>
            <person name="Perotto S."/>
            <person name="Peter M."/>
            <person name="Pfister S."/>
            <person name="Riley R."/>
            <person name="Sitrit Y."/>
            <person name="Stielow J.B."/>
            <person name="Szollosi G."/>
            <person name="Zifcakova L."/>
            <person name="Stursova M."/>
            <person name="Spatafora J.W."/>
            <person name="Tedersoo L."/>
            <person name="Vaario L.M."/>
            <person name="Yamada A."/>
            <person name="Yan M."/>
            <person name="Wang P."/>
            <person name="Xu J."/>
            <person name="Bruns T."/>
            <person name="Baldrian P."/>
            <person name="Vilgalys R."/>
            <person name="Dunand C."/>
            <person name="Henrissat B."/>
            <person name="Grigoriev I.V."/>
            <person name="Hibbett D."/>
            <person name="Nagy L.G."/>
            <person name="Martin F.M."/>
        </authorList>
    </citation>
    <scope>NUCLEOTIDE SEQUENCE</scope>
    <source>
        <strain evidence="2">UP504</strain>
    </source>
</reference>
<evidence type="ECO:0000256" key="1">
    <source>
        <dbReference type="SAM" id="MobiDB-lite"/>
    </source>
</evidence>
<evidence type="ECO:0000313" key="2">
    <source>
        <dbReference type="EMBL" id="KAF9503301.1"/>
    </source>
</evidence>
<protein>
    <submittedName>
        <fullName evidence="2">Uncharacterized protein</fullName>
    </submittedName>
</protein>
<organism evidence="2 3">
    <name type="scientific">Hydnum rufescens UP504</name>
    <dbReference type="NCBI Taxonomy" id="1448309"/>
    <lineage>
        <taxon>Eukaryota</taxon>
        <taxon>Fungi</taxon>
        <taxon>Dikarya</taxon>
        <taxon>Basidiomycota</taxon>
        <taxon>Agaricomycotina</taxon>
        <taxon>Agaricomycetes</taxon>
        <taxon>Cantharellales</taxon>
        <taxon>Hydnaceae</taxon>
        <taxon>Hydnum</taxon>
    </lineage>
</organism>
<sequence length="198" mass="21581">MFLKPILRKTTSKKRQISAVWQARCHCRPEEFLNSKIYISPVGMVPKPNSVRGWRIIRDLSFSGKTGFSVNELIPADGLTRWTTFDVFAEMVRSACPPRSPSSLPSSPLPVSSPPSSLSTSTSPSPHCFLLCKSSGCNIAKPRLGPSVSHSPSVLGNQGLPCDGHLYKHMPKVWVSQHSKKAATESPVANLATCRQLA</sequence>